<dbReference type="Proteomes" id="UP001153387">
    <property type="component" value="Unassembled WGS sequence"/>
</dbReference>
<protein>
    <recommendedName>
        <fullName evidence="3">GNAT family N-acetyltransferase</fullName>
    </recommendedName>
</protein>
<sequence length="41" mass="5074">MNRLRIRALSERDIPFAMNLKNIAGWNQTERDWQDYLFFRS</sequence>
<keyword evidence="2" id="KW-1185">Reference proteome</keyword>
<organism evidence="1 2">
    <name type="scientific">Cohnella ginsengisoli</name>
    <dbReference type="NCBI Taxonomy" id="425004"/>
    <lineage>
        <taxon>Bacteria</taxon>
        <taxon>Bacillati</taxon>
        <taxon>Bacillota</taxon>
        <taxon>Bacilli</taxon>
        <taxon>Bacillales</taxon>
        <taxon>Paenibacillaceae</taxon>
        <taxon>Cohnella</taxon>
    </lineage>
</organism>
<accession>A0A9X4KD84</accession>
<proteinExistence type="predicted"/>
<evidence type="ECO:0008006" key="3">
    <source>
        <dbReference type="Google" id="ProtNLM"/>
    </source>
</evidence>
<name>A0A9X4KD84_9BACL</name>
<dbReference type="AlphaFoldDB" id="A0A9X4KD84"/>
<evidence type="ECO:0000313" key="2">
    <source>
        <dbReference type="Proteomes" id="UP001153387"/>
    </source>
</evidence>
<reference evidence="1 2" key="1">
    <citation type="submission" date="2022-10" db="EMBL/GenBank/DDBJ databases">
        <title>Comparative genomic analysis of Cohnella hashimotonis sp. nov., isolated from the International Space Station.</title>
        <authorList>
            <person name="Simpson A."/>
            <person name="Venkateswaran K."/>
        </authorList>
    </citation>
    <scope>NUCLEOTIDE SEQUENCE [LARGE SCALE GENOMIC DNA]</scope>
    <source>
        <strain evidence="1 2">DSM 18997</strain>
    </source>
</reference>
<evidence type="ECO:0000313" key="1">
    <source>
        <dbReference type="EMBL" id="MDG0789897.1"/>
    </source>
</evidence>
<comment type="caution">
    <text evidence="1">The sequence shown here is derived from an EMBL/GenBank/DDBJ whole genome shotgun (WGS) entry which is preliminary data.</text>
</comment>
<gene>
    <name evidence="1" type="ORF">OMP38_02830</name>
</gene>
<dbReference type="EMBL" id="JAPDHZ010000002">
    <property type="protein sequence ID" value="MDG0789897.1"/>
    <property type="molecule type" value="Genomic_DNA"/>
</dbReference>
<dbReference type="RefSeq" id="WP_277563784.1">
    <property type="nucleotide sequence ID" value="NZ_JAPDHZ010000002.1"/>
</dbReference>